<protein>
    <recommendedName>
        <fullName evidence="2">Activator of Hsp90 ATPase homologue 1/2-like C-terminal domain-containing protein</fullName>
    </recommendedName>
</protein>
<dbReference type="KEGG" id="slz:B5P37_03725"/>
<dbReference type="RefSeq" id="WP_085236960.1">
    <property type="nucleotide sequence ID" value="NZ_CP020773.1"/>
</dbReference>
<name>A0AAC9RVE2_9STAP</name>
<dbReference type="AlphaFoldDB" id="A0AAC9RVE2"/>
<evidence type="ECO:0000313" key="4">
    <source>
        <dbReference type="Proteomes" id="UP000242864"/>
    </source>
</evidence>
<dbReference type="CDD" id="cd07814">
    <property type="entry name" value="SRPBCC_CalC_Aha1-like"/>
    <property type="match status" value="1"/>
</dbReference>
<feature type="domain" description="Activator of Hsp90 ATPase homologue 1/2-like C-terminal" evidence="2">
    <location>
        <begin position="19"/>
        <end position="160"/>
    </location>
</feature>
<dbReference type="InterPro" id="IPR013538">
    <property type="entry name" value="ASHA1/2-like_C"/>
</dbReference>
<dbReference type="Proteomes" id="UP000242864">
    <property type="component" value="Chromosome"/>
</dbReference>
<comment type="similarity">
    <text evidence="1">Belongs to the AHA1 family.</text>
</comment>
<evidence type="ECO:0000313" key="3">
    <source>
        <dbReference type="EMBL" id="ARJ50482.1"/>
    </source>
</evidence>
<evidence type="ECO:0000256" key="1">
    <source>
        <dbReference type="ARBA" id="ARBA00006817"/>
    </source>
</evidence>
<keyword evidence="4" id="KW-1185">Reference proteome</keyword>
<evidence type="ECO:0000259" key="2">
    <source>
        <dbReference type="Pfam" id="PF08327"/>
    </source>
</evidence>
<dbReference type="InterPro" id="IPR023393">
    <property type="entry name" value="START-like_dom_sf"/>
</dbReference>
<gene>
    <name evidence="3" type="ORF">B5P37_03725</name>
</gene>
<proteinExistence type="inferred from homology"/>
<dbReference type="SUPFAM" id="SSF55961">
    <property type="entry name" value="Bet v1-like"/>
    <property type="match status" value="1"/>
</dbReference>
<reference evidence="3 4" key="1">
    <citation type="submission" date="2017-04" db="EMBL/GenBank/DDBJ databases">
        <authorList>
            <person name="Veseli I.A."/>
            <person name="Tang C."/>
            <person name="Pombert J.-F."/>
        </authorList>
    </citation>
    <scope>NUCLEOTIDE SEQUENCE [LARGE SCALE GENOMIC DNA]</scope>
    <source>
        <strain evidence="3 4">ATCC 700373</strain>
    </source>
</reference>
<sequence length="168" mass="20173">MKHIQNEWVEIQLVRHMKTTPIHAYQAWVDPKRLIHWFMTSPRTNQELVVNPVEGGQYKIVDLRQGKRIEVIGTYQTLKQGEQIMQTIQMPELSEQADEIEVYFEARSPELMAMTFYYRAMMPKARRMSHLEYKQQKKAYHDHTAHGFELMFDLLQRELEARDIEHEL</sequence>
<organism evidence="3 4">
    <name type="scientific">Staphylococcus lutrae</name>
    <dbReference type="NCBI Taxonomy" id="155085"/>
    <lineage>
        <taxon>Bacteria</taxon>
        <taxon>Bacillati</taxon>
        <taxon>Bacillota</taxon>
        <taxon>Bacilli</taxon>
        <taxon>Bacillales</taxon>
        <taxon>Staphylococcaceae</taxon>
        <taxon>Staphylococcus</taxon>
    </lineage>
</organism>
<dbReference type="EMBL" id="CP020773">
    <property type="protein sequence ID" value="ARJ50482.1"/>
    <property type="molecule type" value="Genomic_DNA"/>
</dbReference>
<accession>A0AAC9RVE2</accession>
<dbReference type="Gene3D" id="3.30.530.20">
    <property type="match status" value="1"/>
</dbReference>
<dbReference type="Pfam" id="PF08327">
    <property type="entry name" value="AHSA1"/>
    <property type="match status" value="1"/>
</dbReference>